<feature type="non-terminal residue" evidence="3">
    <location>
        <position position="1"/>
    </location>
</feature>
<dbReference type="Proteomes" id="UP000257109">
    <property type="component" value="Unassembled WGS sequence"/>
</dbReference>
<proteinExistence type="predicted"/>
<accession>A0A371F6V4</accession>
<evidence type="ECO:0000256" key="1">
    <source>
        <dbReference type="SAM" id="Phobius"/>
    </source>
</evidence>
<dbReference type="OrthoDB" id="1935865at2759"/>
<keyword evidence="1" id="KW-0472">Membrane</keyword>
<dbReference type="EMBL" id="QJKJ01010318">
    <property type="protein sequence ID" value="RDX74032.1"/>
    <property type="molecule type" value="Genomic_DNA"/>
</dbReference>
<dbReference type="AlphaFoldDB" id="A0A371F6V4"/>
<feature type="domain" description="Reverse transcriptase Ty1/copia-type" evidence="2">
    <location>
        <begin position="87"/>
        <end position="144"/>
    </location>
</feature>
<keyword evidence="4" id="KW-1185">Reference proteome</keyword>
<keyword evidence="1" id="KW-0812">Transmembrane</keyword>
<protein>
    <recommendedName>
        <fullName evidence="2">Reverse transcriptase Ty1/copia-type domain-containing protein</fullName>
    </recommendedName>
</protein>
<keyword evidence="1" id="KW-1133">Transmembrane helix</keyword>
<sequence>MFINNYSRFDYLYLIHEKSQSLDVFNSFKVEKIKVIKSGCGGEYYGRYDGSGEQRLGPFAPFLKEYGDEHMHCASMCILMCSHQWYHKFIYGLKQASHQWYHKFHQVIISYGFETNVVDDCVYHKFSGNKYIFLVLYVDDILLAIVIQAYCMKSRDF</sequence>
<evidence type="ECO:0000313" key="3">
    <source>
        <dbReference type="EMBL" id="RDX74032.1"/>
    </source>
</evidence>
<evidence type="ECO:0000313" key="4">
    <source>
        <dbReference type="Proteomes" id="UP000257109"/>
    </source>
</evidence>
<dbReference type="Pfam" id="PF07727">
    <property type="entry name" value="RVT_2"/>
    <property type="match status" value="1"/>
</dbReference>
<dbReference type="InterPro" id="IPR013103">
    <property type="entry name" value="RVT_2"/>
</dbReference>
<gene>
    <name evidence="3" type="ORF">CR513_46267</name>
</gene>
<comment type="caution">
    <text evidence="3">The sequence shown here is derived from an EMBL/GenBank/DDBJ whole genome shotgun (WGS) entry which is preliminary data.</text>
</comment>
<name>A0A371F6V4_MUCPR</name>
<organism evidence="3 4">
    <name type="scientific">Mucuna pruriens</name>
    <name type="common">Velvet bean</name>
    <name type="synonym">Dolichos pruriens</name>
    <dbReference type="NCBI Taxonomy" id="157652"/>
    <lineage>
        <taxon>Eukaryota</taxon>
        <taxon>Viridiplantae</taxon>
        <taxon>Streptophyta</taxon>
        <taxon>Embryophyta</taxon>
        <taxon>Tracheophyta</taxon>
        <taxon>Spermatophyta</taxon>
        <taxon>Magnoliopsida</taxon>
        <taxon>eudicotyledons</taxon>
        <taxon>Gunneridae</taxon>
        <taxon>Pentapetalae</taxon>
        <taxon>rosids</taxon>
        <taxon>fabids</taxon>
        <taxon>Fabales</taxon>
        <taxon>Fabaceae</taxon>
        <taxon>Papilionoideae</taxon>
        <taxon>50 kb inversion clade</taxon>
        <taxon>NPAAA clade</taxon>
        <taxon>indigoferoid/millettioid clade</taxon>
        <taxon>Phaseoleae</taxon>
        <taxon>Mucuna</taxon>
    </lineage>
</organism>
<feature type="transmembrane region" description="Helical" evidence="1">
    <location>
        <begin position="131"/>
        <end position="151"/>
    </location>
</feature>
<evidence type="ECO:0000259" key="2">
    <source>
        <dbReference type="Pfam" id="PF07727"/>
    </source>
</evidence>
<reference evidence="3" key="1">
    <citation type="submission" date="2018-05" db="EMBL/GenBank/DDBJ databases">
        <title>Draft genome of Mucuna pruriens seed.</title>
        <authorList>
            <person name="Nnadi N.E."/>
            <person name="Vos R."/>
            <person name="Hasami M.H."/>
            <person name="Devisetty U.K."/>
            <person name="Aguiy J.C."/>
        </authorList>
    </citation>
    <scope>NUCLEOTIDE SEQUENCE [LARGE SCALE GENOMIC DNA]</scope>
    <source>
        <strain evidence="3">JCA_2017</strain>
    </source>
</reference>